<evidence type="ECO:0000256" key="2">
    <source>
        <dbReference type="ARBA" id="ARBA00022475"/>
    </source>
</evidence>
<feature type="transmembrane region" description="Helical" evidence="8">
    <location>
        <begin position="344"/>
        <end position="366"/>
    </location>
</feature>
<keyword evidence="3" id="KW-0328">Glycosyltransferase</keyword>
<dbReference type="InterPro" id="IPR050297">
    <property type="entry name" value="LipidA_mod_glycosyltrf_83"/>
</dbReference>
<keyword evidence="7 8" id="KW-0472">Membrane</keyword>
<evidence type="ECO:0000256" key="4">
    <source>
        <dbReference type="ARBA" id="ARBA00022679"/>
    </source>
</evidence>
<keyword evidence="2" id="KW-1003">Cell membrane</keyword>
<name>A0A426TUW7_9CHLR</name>
<feature type="transmembrane region" description="Helical" evidence="8">
    <location>
        <begin position="200"/>
        <end position="217"/>
    </location>
</feature>
<dbReference type="GO" id="GO:0010041">
    <property type="term" value="P:response to iron(III) ion"/>
    <property type="evidence" value="ECO:0007669"/>
    <property type="project" value="TreeGrafter"/>
</dbReference>
<evidence type="ECO:0000256" key="6">
    <source>
        <dbReference type="ARBA" id="ARBA00022989"/>
    </source>
</evidence>
<sequence length="692" mass="77596">MAKPHRMKSPLMPNNPLRGWKLTLAGILLVAALLRLPFLANNPHGLYCDEACAGYDAYALLTTGADRASTFLPLYTRSFNVFPEAIYQYLTIPSIALFGLNEFAVRLPAAIIGILSVLALFCFVREREGRDTALVAALLLALSPWHVHFSRIGLWPIIFPLCIILALYIFFKSLSQPRLFWLTGALFLFSMLSYQAARLFVPLMLIGLGLLYWRELWAQRRVVLPVCLVALLALVPLVQFWLSPAGMVRASGLIAPEVGTTLKNYLAYFSPDFLFLRGDSNLRQHNGQMGQLYLFEALTLPLGLLILLRRLVAPAGADWRPAAVILLWLLLAPLAAALTAPDTALRALVATPALAFISALGMQSIVKSITRLRQHQRYRAALLNGALAALLALNVAWFAKVYLLDYPQLSSRAWQYGMRELIAYTEQSAYDCIVLSSLLLEPQIYVLFYTQVPAATYQQTWMPAQRLDRWAFGRYYAFYLTSSFQLNGTCLVALKPAEMSLLAASGYAYHEIHRISDAYGQEHIRLVEVTHWDDRSTTPLKLANYGVPRVQDRPFAYVGDDWYAEERHGTQRWRWMGRHGTIALVNPTFRPVPVRLNLYAQSYQQAQRVQLTLGTEAVGSWDLTPAGAGRSLQILLRPGETQLRLEAEPGFDGERALSLMLLGAELREVTSDITLAPTFYPGVVFPRLEVTE</sequence>
<accession>A0A426TUW7</accession>
<keyword evidence="4" id="KW-0808">Transferase</keyword>
<dbReference type="AlphaFoldDB" id="A0A426TUW7"/>
<feature type="transmembrane region" description="Helical" evidence="8">
    <location>
        <begin position="378"/>
        <end position="399"/>
    </location>
</feature>
<feature type="transmembrane region" description="Helical" evidence="8">
    <location>
        <begin position="222"/>
        <end position="242"/>
    </location>
</feature>
<reference evidence="10 11" key="1">
    <citation type="submission" date="2018-12" db="EMBL/GenBank/DDBJ databases">
        <title>Genome Sequence of Candidatus Viridilinea halotolerans isolated from saline sulfide-rich spring.</title>
        <authorList>
            <person name="Grouzdev D.S."/>
            <person name="Burganskaya E.I."/>
            <person name="Krutkina M.S."/>
            <person name="Sukhacheva M.V."/>
            <person name="Gorlenko V.M."/>
        </authorList>
    </citation>
    <scope>NUCLEOTIDE SEQUENCE [LARGE SCALE GENOMIC DNA]</scope>
    <source>
        <strain evidence="10">Chok-6</strain>
    </source>
</reference>
<evidence type="ECO:0000256" key="7">
    <source>
        <dbReference type="ARBA" id="ARBA00023136"/>
    </source>
</evidence>
<feature type="transmembrane region" description="Helical" evidence="8">
    <location>
        <begin position="292"/>
        <end position="312"/>
    </location>
</feature>
<evidence type="ECO:0000256" key="1">
    <source>
        <dbReference type="ARBA" id="ARBA00004651"/>
    </source>
</evidence>
<keyword evidence="6 8" id="KW-1133">Transmembrane helix</keyword>
<dbReference type="Proteomes" id="UP000280307">
    <property type="component" value="Unassembled WGS sequence"/>
</dbReference>
<proteinExistence type="predicted"/>
<organism evidence="10 11">
    <name type="scientific">Candidatus Viridilinea halotolerans</name>
    <dbReference type="NCBI Taxonomy" id="2491704"/>
    <lineage>
        <taxon>Bacteria</taxon>
        <taxon>Bacillati</taxon>
        <taxon>Chloroflexota</taxon>
        <taxon>Chloroflexia</taxon>
        <taxon>Chloroflexales</taxon>
        <taxon>Chloroflexineae</taxon>
        <taxon>Oscillochloridaceae</taxon>
        <taxon>Candidatus Viridilinea</taxon>
    </lineage>
</organism>
<dbReference type="GO" id="GO:0009103">
    <property type="term" value="P:lipopolysaccharide biosynthetic process"/>
    <property type="evidence" value="ECO:0007669"/>
    <property type="project" value="UniProtKB-ARBA"/>
</dbReference>
<comment type="caution">
    <text evidence="10">The sequence shown here is derived from an EMBL/GenBank/DDBJ whole genome shotgun (WGS) entry which is preliminary data.</text>
</comment>
<protein>
    <recommendedName>
        <fullName evidence="9">Glycosyltransferase RgtA/B/C/D-like domain-containing protein</fullName>
    </recommendedName>
</protein>
<dbReference type="InterPro" id="IPR038731">
    <property type="entry name" value="RgtA/B/C-like"/>
</dbReference>
<dbReference type="EMBL" id="RSAS01000657">
    <property type="protein sequence ID" value="RRR69221.1"/>
    <property type="molecule type" value="Genomic_DNA"/>
</dbReference>
<evidence type="ECO:0000313" key="10">
    <source>
        <dbReference type="EMBL" id="RRR69221.1"/>
    </source>
</evidence>
<feature type="transmembrane region" description="Helical" evidence="8">
    <location>
        <begin position="103"/>
        <end position="124"/>
    </location>
</feature>
<gene>
    <name evidence="10" type="ORF">EI684_16280</name>
</gene>
<keyword evidence="5 8" id="KW-0812">Transmembrane</keyword>
<dbReference type="GO" id="GO:0005886">
    <property type="term" value="C:plasma membrane"/>
    <property type="evidence" value="ECO:0007669"/>
    <property type="project" value="UniProtKB-SubCell"/>
</dbReference>
<evidence type="ECO:0000313" key="11">
    <source>
        <dbReference type="Proteomes" id="UP000280307"/>
    </source>
</evidence>
<evidence type="ECO:0000256" key="5">
    <source>
        <dbReference type="ARBA" id="ARBA00022692"/>
    </source>
</evidence>
<dbReference type="Pfam" id="PF13231">
    <property type="entry name" value="PMT_2"/>
    <property type="match status" value="1"/>
</dbReference>
<feature type="transmembrane region" description="Helical" evidence="8">
    <location>
        <begin position="319"/>
        <end position="338"/>
    </location>
</feature>
<dbReference type="GO" id="GO:0016763">
    <property type="term" value="F:pentosyltransferase activity"/>
    <property type="evidence" value="ECO:0007669"/>
    <property type="project" value="TreeGrafter"/>
</dbReference>
<feature type="domain" description="Glycosyltransferase RgtA/B/C/D-like" evidence="9">
    <location>
        <begin position="89"/>
        <end position="238"/>
    </location>
</feature>
<evidence type="ECO:0000256" key="8">
    <source>
        <dbReference type="SAM" id="Phobius"/>
    </source>
</evidence>
<feature type="transmembrane region" description="Helical" evidence="8">
    <location>
        <begin position="153"/>
        <end position="171"/>
    </location>
</feature>
<comment type="subcellular location">
    <subcellularLocation>
        <location evidence="1">Cell membrane</location>
        <topology evidence="1">Multi-pass membrane protein</topology>
    </subcellularLocation>
</comment>
<evidence type="ECO:0000256" key="3">
    <source>
        <dbReference type="ARBA" id="ARBA00022676"/>
    </source>
</evidence>
<evidence type="ECO:0000259" key="9">
    <source>
        <dbReference type="Pfam" id="PF13231"/>
    </source>
</evidence>
<dbReference type="PANTHER" id="PTHR33908">
    <property type="entry name" value="MANNOSYLTRANSFERASE YKCB-RELATED"/>
    <property type="match status" value="1"/>
</dbReference>
<dbReference type="PANTHER" id="PTHR33908:SF3">
    <property type="entry name" value="UNDECAPRENYL PHOSPHATE-ALPHA-4-AMINO-4-DEOXY-L-ARABINOSE ARABINOSYL TRANSFERASE"/>
    <property type="match status" value="1"/>
</dbReference>